<gene>
    <name evidence="4" type="ORF">K402DRAFT_400112</name>
</gene>
<reference evidence="4" key="1">
    <citation type="journal article" date="2020" name="Stud. Mycol.">
        <title>101 Dothideomycetes genomes: a test case for predicting lifestyles and emergence of pathogens.</title>
        <authorList>
            <person name="Haridas S."/>
            <person name="Albert R."/>
            <person name="Binder M."/>
            <person name="Bloem J."/>
            <person name="Labutti K."/>
            <person name="Salamov A."/>
            <person name="Andreopoulos B."/>
            <person name="Baker S."/>
            <person name="Barry K."/>
            <person name="Bills G."/>
            <person name="Bluhm B."/>
            <person name="Cannon C."/>
            <person name="Castanera R."/>
            <person name="Culley D."/>
            <person name="Daum C."/>
            <person name="Ezra D."/>
            <person name="Gonzalez J."/>
            <person name="Henrissat B."/>
            <person name="Kuo A."/>
            <person name="Liang C."/>
            <person name="Lipzen A."/>
            <person name="Lutzoni F."/>
            <person name="Magnuson J."/>
            <person name="Mondo S."/>
            <person name="Nolan M."/>
            <person name="Ohm R."/>
            <person name="Pangilinan J."/>
            <person name="Park H.-J."/>
            <person name="Ramirez L."/>
            <person name="Alfaro M."/>
            <person name="Sun H."/>
            <person name="Tritt A."/>
            <person name="Yoshinaga Y."/>
            <person name="Zwiers L.-H."/>
            <person name="Turgeon B."/>
            <person name="Goodwin S."/>
            <person name="Spatafora J."/>
            <person name="Crous P."/>
            <person name="Grigoriev I."/>
        </authorList>
    </citation>
    <scope>NUCLEOTIDE SEQUENCE</scope>
    <source>
        <strain evidence="4">CBS 113979</strain>
    </source>
</reference>
<dbReference type="PANTHER" id="PTHR10963">
    <property type="entry name" value="GLYCOSYL HYDROLASE-RELATED"/>
    <property type="match status" value="1"/>
</dbReference>
<evidence type="ECO:0000256" key="1">
    <source>
        <dbReference type="SAM" id="MobiDB-lite"/>
    </source>
</evidence>
<name>A0A6G1HDR3_9PEZI</name>
<feature type="compositionally biased region" description="Polar residues" evidence="1">
    <location>
        <begin position="1"/>
        <end position="13"/>
    </location>
</feature>
<dbReference type="GO" id="GO:0005975">
    <property type="term" value="P:carbohydrate metabolic process"/>
    <property type="evidence" value="ECO:0007669"/>
    <property type="project" value="InterPro"/>
</dbReference>
<dbReference type="InterPro" id="IPR013320">
    <property type="entry name" value="ConA-like_dom_sf"/>
</dbReference>
<sequence>MSYYNSTTTSANATPRPGSYHDEDDNISQAPRQNPFATPYGTTPDGSRNHSRAGSSTALQTQDQRWFHSRRVKKGTVDRPWMNKKDPKEKWVTIIPVAGILIGLIVSGVLIWDGLRSVVNHKYCQVLDEDFSAGLNSAVWTMESEVGGFGNGEFEQTTTTGENAFVENGELVIKPTLQDAADVEKDGFVINLIKDKGSLCSSTHWTDCVAVNNVTNGSSIPPVKSGRINTKKGATIKFGRVEVTAQLPEGDWLWPAIWMLPVKDTYGPWPRSGEIDIVESRGNNHTYQQGGNNIVSSTLHWGPNEANDGWFRNNVKREALHTTYSKAYHTFGIEWSEKYIFSYIDTRLLQVMYVNFDKPFFQKGQFPLSDSNGTRLQDPWSFTGNDATPFDQDFYLILNVAVGGTNGWFKDGKSGKPWVDGSPSARRDFWNARNMWQSTWTKPEMRIKRVQMWQESGFNGCAA</sequence>
<keyword evidence="2" id="KW-0472">Membrane</keyword>
<feature type="compositionally biased region" description="Polar residues" evidence="1">
    <location>
        <begin position="27"/>
        <end position="64"/>
    </location>
</feature>
<keyword evidence="2" id="KW-1133">Transmembrane helix</keyword>
<dbReference type="Pfam" id="PF00722">
    <property type="entry name" value="Glyco_hydro_16"/>
    <property type="match status" value="1"/>
</dbReference>
<dbReference type="GO" id="GO:0004553">
    <property type="term" value="F:hydrolase activity, hydrolyzing O-glycosyl compounds"/>
    <property type="evidence" value="ECO:0007669"/>
    <property type="project" value="InterPro"/>
</dbReference>
<dbReference type="PROSITE" id="PS51762">
    <property type="entry name" value="GH16_2"/>
    <property type="match status" value="1"/>
</dbReference>
<feature type="region of interest" description="Disordered" evidence="1">
    <location>
        <begin position="1"/>
        <end position="65"/>
    </location>
</feature>
<evidence type="ECO:0000259" key="3">
    <source>
        <dbReference type="PROSITE" id="PS51762"/>
    </source>
</evidence>
<protein>
    <submittedName>
        <fullName evidence="4">Glycoside hydrolase family 16 protein</fullName>
    </submittedName>
</protein>
<dbReference type="EMBL" id="ML977139">
    <property type="protein sequence ID" value="KAF1991361.1"/>
    <property type="molecule type" value="Genomic_DNA"/>
</dbReference>
<dbReference type="OrthoDB" id="4781at2759"/>
<dbReference type="AlphaFoldDB" id="A0A6G1HDR3"/>
<dbReference type="FunFam" id="2.60.120.200:FF:000178">
    <property type="entry name" value="Glycoside hydrolase family 16 protein"/>
    <property type="match status" value="1"/>
</dbReference>
<evidence type="ECO:0000313" key="5">
    <source>
        <dbReference type="Proteomes" id="UP000800041"/>
    </source>
</evidence>
<organism evidence="4 5">
    <name type="scientific">Aulographum hederae CBS 113979</name>
    <dbReference type="NCBI Taxonomy" id="1176131"/>
    <lineage>
        <taxon>Eukaryota</taxon>
        <taxon>Fungi</taxon>
        <taxon>Dikarya</taxon>
        <taxon>Ascomycota</taxon>
        <taxon>Pezizomycotina</taxon>
        <taxon>Dothideomycetes</taxon>
        <taxon>Pleosporomycetidae</taxon>
        <taxon>Aulographales</taxon>
        <taxon>Aulographaceae</taxon>
    </lineage>
</organism>
<feature type="transmembrane region" description="Helical" evidence="2">
    <location>
        <begin position="91"/>
        <end position="112"/>
    </location>
</feature>
<dbReference type="Proteomes" id="UP000800041">
    <property type="component" value="Unassembled WGS sequence"/>
</dbReference>
<evidence type="ECO:0000256" key="2">
    <source>
        <dbReference type="SAM" id="Phobius"/>
    </source>
</evidence>
<dbReference type="InterPro" id="IPR050546">
    <property type="entry name" value="Glycosyl_Hydrlase_16"/>
</dbReference>
<dbReference type="Gene3D" id="2.60.120.200">
    <property type="match status" value="1"/>
</dbReference>
<dbReference type="SUPFAM" id="SSF49899">
    <property type="entry name" value="Concanavalin A-like lectins/glucanases"/>
    <property type="match status" value="1"/>
</dbReference>
<proteinExistence type="predicted"/>
<feature type="domain" description="GH16" evidence="3">
    <location>
        <begin position="110"/>
        <end position="458"/>
    </location>
</feature>
<accession>A0A6G1HDR3</accession>
<dbReference type="PANTHER" id="PTHR10963:SF62">
    <property type="entry name" value="GLUCAN 1,3-BETA-GLUCOSIDASE"/>
    <property type="match status" value="1"/>
</dbReference>
<keyword evidence="2" id="KW-0812">Transmembrane</keyword>
<evidence type="ECO:0000313" key="4">
    <source>
        <dbReference type="EMBL" id="KAF1991361.1"/>
    </source>
</evidence>
<keyword evidence="5" id="KW-1185">Reference proteome</keyword>
<keyword evidence="4" id="KW-0378">Hydrolase</keyword>
<dbReference type="InterPro" id="IPR000757">
    <property type="entry name" value="Beta-glucanase-like"/>
</dbReference>